<protein>
    <submittedName>
        <fullName evidence="2">Nuclear transport factor 2 family protein</fullName>
    </submittedName>
</protein>
<keyword evidence="3" id="KW-1185">Reference proteome</keyword>
<dbReference type="Pfam" id="PF12680">
    <property type="entry name" value="SnoaL_2"/>
    <property type="match status" value="1"/>
</dbReference>
<dbReference type="InterPro" id="IPR037401">
    <property type="entry name" value="SnoaL-like"/>
</dbReference>
<comment type="caution">
    <text evidence="2">The sequence shown here is derived from an EMBL/GenBank/DDBJ whole genome shotgun (WGS) entry which is preliminary data.</text>
</comment>
<gene>
    <name evidence="2" type="ORF">ACEZDJ_25290</name>
</gene>
<dbReference type="EMBL" id="JBHEZZ010000015">
    <property type="protein sequence ID" value="MFC1404614.1"/>
    <property type="molecule type" value="Genomic_DNA"/>
</dbReference>
<feature type="domain" description="SnoaL-like" evidence="1">
    <location>
        <begin position="13"/>
        <end position="120"/>
    </location>
</feature>
<dbReference type="PANTHER" id="PTHR41252:SF1">
    <property type="entry name" value="BLR2505 PROTEIN"/>
    <property type="match status" value="1"/>
</dbReference>
<evidence type="ECO:0000259" key="1">
    <source>
        <dbReference type="Pfam" id="PF12680"/>
    </source>
</evidence>
<dbReference type="CDD" id="cd00531">
    <property type="entry name" value="NTF2_like"/>
    <property type="match status" value="1"/>
</dbReference>
<dbReference type="PANTHER" id="PTHR41252">
    <property type="entry name" value="BLR2505 PROTEIN"/>
    <property type="match status" value="1"/>
</dbReference>
<evidence type="ECO:0000313" key="2">
    <source>
        <dbReference type="EMBL" id="MFC1404614.1"/>
    </source>
</evidence>
<proteinExistence type="predicted"/>
<sequence length="137" mass="14933">MNTNTTEISRNVVEAYIEALSSGRIDDAKAMFAEDATWTLGGDLPMSGTWHGRKGIFEDFLGLAFGRLDATTVALNTTNLVAVGDTVVVEWTSDATARDGGHYHQQCAGFFIVRDGLIAAVREYFDTDHARRVLFAA</sequence>
<dbReference type="RefSeq" id="WP_030253864.1">
    <property type="nucleotide sequence ID" value="NZ_JBHEZZ010000015.1"/>
</dbReference>
<accession>A0ABV6UT38</accession>
<organism evidence="2 3">
    <name type="scientific">Streptacidiphilus cavernicola</name>
    <dbReference type="NCBI Taxonomy" id="3342716"/>
    <lineage>
        <taxon>Bacteria</taxon>
        <taxon>Bacillati</taxon>
        <taxon>Actinomycetota</taxon>
        <taxon>Actinomycetes</taxon>
        <taxon>Kitasatosporales</taxon>
        <taxon>Streptomycetaceae</taxon>
        <taxon>Streptacidiphilus</taxon>
    </lineage>
</organism>
<dbReference type="Gene3D" id="3.10.450.50">
    <property type="match status" value="1"/>
</dbReference>
<dbReference type="Proteomes" id="UP001592528">
    <property type="component" value="Unassembled WGS sequence"/>
</dbReference>
<reference evidence="2 3" key="1">
    <citation type="submission" date="2024-09" db="EMBL/GenBank/DDBJ databases">
        <authorList>
            <person name="Lee S.D."/>
        </authorList>
    </citation>
    <scope>NUCLEOTIDE SEQUENCE [LARGE SCALE GENOMIC DNA]</scope>
    <source>
        <strain evidence="2 3">N1-5</strain>
    </source>
</reference>
<evidence type="ECO:0000313" key="3">
    <source>
        <dbReference type="Proteomes" id="UP001592528"/>
    </source>
</evidence>
<name>A0ABV6UT38_9ACTN</name>
<dbReference type="SUPFAM" id="SSF54427">
    <property type="entry name" value="NTF2-like"/>
    <property type="match status" value="1"/>
</dbReference>
<dbReference type="InterPro" id="IPR032710">
    <property type="entry name" value="NTF2-like_dom_sf"/>
</dbReference>